<keyword evidence="1" id="KW-1133">Transmembrane helix</keyword>
<dbReference type="SUPFAM" id="SSF53756">
    <property type="entry name" value="UDP-Glycosyltransferase/glycogen phosphorylase"/>
    <property type="match status" value="1"/>
</dbReference>
<dbReference type="AlphaFoldDB" id="A0A4S4MW18"/>
<organism evidence="2 3">
    <name type="scientific">Antrodiella citrinella</name>
    <dbReference type="NCBI Taxonomy" id="2447956"/>
    <lineage>
        <taxon>Eukaryota</taxon>
        <taxon>Fungi</taxon>
        <taxon>Dikarya</taxon>
        <taxon>Basidiomycota</taxon>
        <taxon>Agaricomycotina</taxon>
        <taxon>Agaricomycetes</taxon>
        <taxon>Polyporales</taxon>
        <taxon>Steccherinaceae</taxon>
        <taxon>Antrodiella</taxon>
    </lineage>
</organism>
<keyword evidence="1" id="KW-0812">Transmembrane</keyword>
<dbReference type="PANTHER" id="PTHR45871:SF1">
    <property type="entry name" value="PHOSPHATIDYLINOSITOL N-ACETYLGLUCOSAMINYLTRANSFERASE SUBUNIT A"/>
    <property type="match status" value="1"/>
</dbReference>
<gene>
    <name evidence="2" type="ORF">EUX98_g3623</name>
</gene>
<dbReference type="EMBL" id="SGPM01000076">
    <property type="protein sequence ID" value="THH30564.1"/>
    <property type="molecule type" value="Genomic_DNA"/>
</dbReference>
<reference evidence="2 3" key="1">
    <citation type="submission" date="2019-02" db="EMBL/GenBank/DDBJ databases">
        <title>Genome sequencing of the rare red list fungi Antrodiella citrinella (Flaviporus citrinellus).</title>
        <authorList>
            <person name="Buettner E."/>
            <person name="Kellner H."/>
        </authorList>
    </citation>
    <scope>NUCLEOTIDE SEQUENCE [LARGE SCALE GENOMIC DNA]</scope>
    <source>
        <strain evidence="2 3">DSM 108506</strain>
    </source>
</reference>
<accession>A0A4S4MW18</accession>
<dbReference type="OrthoDB" id="734129at2759"/>
<feature type="transmembrane region" description="Helical" evidence="1">
    <location>
        <begin position="148"/>
        <end position="171"/>
    </location>
</feature>
<dbReference type="Pfam" id="PF13692">
    <property type="entry name" value="Glyco_trans_1_4"/>
    <property type="match status" value="1"/>
</dbReference>
<dbReference type="Gene3D" id="3.40.50.2000">
    <property type="entry name" value="Glycogen Phosphorylase B"/>
    <property type="match status" value="1"/>
</dbReference>
<proteinExistence type="predicted"/>
<dbReference type="Proteomes" id="UP000308730">
    <property type="component" value="Unassembled WGS sequence"/>
</dbReference>
<keyword evidence="3" id="KW-1185">Reference proteome</keyword>
<dbReference type="PANTHER" id="PTHR45871">
    <property type="entry name" value="N-ACETYLGLUCOSAMINYL-PHOSPHATIDYLINOSITOL BIOSYNTHETIC PROTEIN"/>
    <property type="match status" value="1"/>
</dbReference>
<name>A0A4S4MW18_9APHY</name>
<dbReference type="GO" id="GO:0006506">
    <property type="term" value="P:GPI anchor biosynthetic process"/>
    <property type="evidence" value="ECO:0007669"/>
    <property type="project" value="TreeGrafter"/>
</dbReference>
<evidence type="ECO:0000313" key="3">
    <source>
        <dbReference type="Proteomes" id="UP000308730"/>
    </source>
</evidence>
<protein>
    <submittedName>
        <fullName evidence="2">Uncharacterized protein</fullName>
    </submittedName>
</protein>
<evidence type="ECO:0000256" key="1">
    <source>
        <dbReference type="SAM" id="Phobius"/>
    </source>
</evidence>
<keyword evidence="1" id="KW-0472">Membrane</keyword>
<sequence length="556" mass="61583">MREKYLLQDRIELLGGVRHSDVGGVFTRGTIFMNTSLTDSFGIAILEAACAGLYVVSTRVGGVPEILPEDMISFANPDEDDVIRAMSEAIRIVSAGEHDSQRAHERIKGFYNWNDVTERTERVYQEVFKTEPYDFWTRLYRTLDIGPFAGLIYVCILLVDCVFFLFLEWWLPEHDLDKVEAHWDPVKFKEHLFNITMAPAIPIPTAYSATDTGHASSQASPSPIRPFALAALGIACFIGIVYMLFCFLYRPKAEAKAKPTGLRELVLPGLIIPKQPKRPLRWLAFLKAVWPFKHTSSEVTIPVNGMKETPEEPEKDLEAQITEEASPSIEDDAPFQSLPEAEPVDTPSLCEDMSPPIPGAWFDLDNLMATPLGDLEAFDSESEYSDDKEHVVCGGGDGDYDDIHDILDEYYTQSSSMLSLSMSTSQVTGVGLGITVPVIQLDSCPSRISPPQDVNFPDEAPQSPVIVNTSPEVEYLDVPPAQFCGKDRMDAEASARSRSHLRRLSTLATVAELCVVKRNPAVGGACPHPFITGSDELGVDLQTPALDTHQVEHGWF</sequence>
<dbReference type="GO" id="GO:0000506">
    <property type="term" value="C:glycosylphosphatidylinositol-N-acetylglucosaminyltransferase (GPI-GnT) complex"/>
    <property type="evidence" value="ECO:0007669"/>
    <property type="project" value="TreeGrafter"/>
</dbReference>
<dbReference type="GO" id="GO:0017176">
    <property type="term" value="F:phosphatidylinositol N-acetylglucosaminyltransferase activity"/>
    <property type="evidence" value="ECO:0007669"/>
    <property type="project" value="TreeGrafter"/>
</dbReference>
<feature type="transmembrane region" description="Helical" evidence="1">
    <location>
        <begin position="227"/>
        <end position="249"/>
    </location>
</feature>
<comment type="caution">
    <text evidence="2">The sequence shown here is derived from an EMBL/GenBank/DDBJ whole genome shotgun (WGS) entry which is preliminary data.</text>
</comment>
<evidence type="ECO:0000313" key="2">
    <source>
        <dbReference type="EMBL" id="THH30564.1"/>
    </source>
</evidence>